<organism evidence="1 2">
    <name type="scientific">Arthrobacter glacialis</name>
    <dbReference type="NCBI Taxonomy" id="1664"/>
    <lineage>
        <taxon>Bacteria</taxon>
        <taxon>Bacillati</taxon>
        <taxon>Actinomycetota</taxon>
        <taxon>Actinomycetes</taxon>
        <taxon>Micrococcales</taxon>
        <taxon>Micrococcaceae</taxon>
        <taxon>Arthrobacter</taxon>
    </lineage>
</organism>
<gene>
    <name evidence="1" type="ORF">CVS27_06930</name>
</gene>
<dbReference type="EMBL" id="PPXC01000004">
    <property type="protein sequence ID" value="POH74289.1"/>
    <property type="molecule type" value="Genomic_DNA"/>
</dbReference>
<protein>
    <submittedName>
        <fullName evidence="1">Uncharacterized protein</fullName>
    </submittedName>
</protein>
<name>A0A2S3ZZ32_ARTGL</name>
<dbReference type="Proteomes" id="UP000237061">
    <property type="component" value="Unassembled WGS sequence"/>
</dbReference>
<keyword evidence="2" id="KW-1185">Reference proteome</keyword>
<sequence>MDAQEHSPALIPDPAAIVALVETLVAGMWPRSDFERKAFFQRLGFASGAKWDDASTVSATAHFALQTPLAGDLFSSWTQYHGKFMGVSMQPYTSMTTNDLSTRAGYEAIWAQLTAHYGEPANPWHDPVVPACVWNVNGRRVVIRFFNLQHSGMMLSVDDAGLAVAAATEAKRLNEPTHWNNSEEAVSPFVLPRLGGRV</sequence>
<dbReference type="RefSeq" id="WP_103464997.1">
    <property type="nucleotide sequence ID" value="NZ_PPXC01000004.1"/>
</dbReference>
<dbReference type="AlphaFoldDB" id="A0A2S3ZZ32"/>
<evidence type="ECO:0000313" key="2">
    <source>
        <dbReference type="Proteomes" id="UP000237061"/>
    </source>
</evidence>
<evidence type="ECO:0000313" key="1">
    <source>
        <dbReference type="EMBL" id="POH74289.1"/>
    </source>
</evidence>
<reference evidence="1 2" key="1">
    <citation type="submission" date="2018-01" db="EMBL/GenBank/DDBJ databases">
        <title>Arthrobacter sp. nov., from glaciers in China.</title>
        <authorList>
            <person name="Liu Q."/>
            <person name="Xin Y.-H."/>
        </authorList>
    </citation>
    <scope>NUCLEOTIDE SEQUENCE [LARGE SCALE GENOMIC DNA]</scope>
    <source>
        <strain evidence="1 2">HLT2-12-2</strain>
    </source>
</reference>
<accession>A0A2S3ZZ32</accession>
<comment type="caution">
    <text evidence="1">The sequence shown here is derived from an EMBL/GenBank/DDBJ whole genome shotgun (WGS) entry which is preliminary data.</text>
</comment>
<proteinExistence type="predicted"/>